<evidence type="ECO:0000256" key="2">
    <source>
        <dbReference type="ARBA" id="ARBA00023125"/>
    </source>
</evidence>
<dbReference type="GO" id="GO:0003677">
    <property type="term" value="F:DNA binding"/>
    <property type="evidence" value="ECO:0007669"/>
    <property type="project" value="UniProtKB-KW"/>
</dbReference>
<dbReference type="Proteomes" id="UP001549162">
    <property type="component" value="Unassembled WGS sequence"/>
</dbReference>
<evidence type="ECO:0000259" key="5">
    <source>
        <dbReference type="PROSITE" id="PS51078"/>
    </source>
</evidence>
<dbReference type="InterPro" id="IPR029016">
    <property type="entry name" value="GAF-like_dom_sf"/>
</dbReference>
<accession>A0ABV2JAK5</accession>
<dbReference type="Pfam" id="PF01614">
    <property type="entry name" value="IclR_C"/>
    <property type="match status" value="1"/>
</dbReference>
<dbReference type="PROSITE" id="PS51078">
    <property type="entry name" value="ICLR_ED"/>
    <property type="match status" value="1"/>
</dbReference>
<dbReference type="PANTHER" id="PTHR30136">
    <property type="entry name" value="HELIX-TURN-HELIX TRANSCRIPTIONAL REGULATOR, ICLR FAMILY"/>
    <property type="match status" value="1"/>
</dbReference>
<dbReference type="InterPro" id="IPR014757">
    <property type="entry name" value="Tscrpt_reg_IclR_C"/>
</dbReference>
<gene>
    <name evidence="6" type="ORF">ABID14_001432</name>
</gene>
<keyword evidence="3" id="KW-0804">Transcription</keyword>
<dbReference type="Pfam" id="PF09339">
    <property type="entry name" value="HTH_IclR"/>
    <property type="match status" value="1"/>
</dbReference>
<keyword evidence="7" id="KW-1185">Reference proteome</keyword>
<organism evidence="6 7">
    <name type="scientific">Peptoniphilus olsenii</name>
    <dbReference type="NCBI Taxonomy" id="411570"/>
    <lineage>
        <taxon>Bacteria</taxon>
        <taxon>Bacillati</taxon>
        <taxon>Bacillota</taxon>
        <taxon>Tissierellia</taxon>
        <taxon>Tissierellales</taxon>
        <taxon>Peptoniphilaceae</taxon>
        <taxon>Peptoniphilus</taxon>
    </lineage>
</organism>
<evidence type="ECO:0000259" key="4">
    <source>
        <dbReference type="PROSITE" id="PS51077"/>
    </source>
</evidence>
<dbReference type="SMART" id="SM00346">
    <property type="entry name" value="HTH_ICLR"/>
    <property type="match status" value="1"/>
</dbReference>
<dbReference type="RefSeq" id="WP_354368580.1">
    <property type="nucleotide sequence ID" value="NZ_JBEPMA010000009.1"/>
</dbReference>
<dbReference type="SUPFAM" id="SSF46785">
    <property type="entry name" value="Winged helix' DNA-binding domain"/>
    <property type="match status" value="1"/>
</dbReference>
<comment type="caution">
    <text evidence="6">The sequence shown here is derived from an EMBL/GenBank/DDBJ whole genome shotgun (WGS) entry which is preliminary data.</text>
</comment>
<dbReference type="InterPro" id="IPR050707">
    <property type="entry name" value="HTH_MetabolicPath_Reg"/>
</dbReference>
<dbReference type="Gene3D" id="3.30.450.40">
    <property type="match status" value="1"/>
</dbReference>
<proteinExistence type="predicted"/>
<keyword evidence="2 6" id="KW-0238">DNA-binding</keyword>
<dbReference type="InterPro" id="IPR036388">
    <property type="entry name" value="WH-like_DNA-bd_sf"/>
</dbReference>
<reference evidence="6 7" key="1">
    <citation type="submission" date="2024-06" db="EMBL/GenBank/DDBJ databases">
        <title>Genomic Encyclopedia of Type Strains, Phase IV (KMG-IV): sequencing the most valuable type-strain genomes for metagenomic binning, comparative biology and taxonomic classification.</title>
        <authorList>
            <person name="Goeker M."/>
        </authorList>
    </citation>
    <scope>NUCLEOTIDE SEQUENCE [LARGE SCALE GENOMIC DNA]</scope>
    <source>
        <strain evidence="6 7">DSM 21460</strain>
    </source>
</reference>
<feature type="domain" description="IclR-ED" evidence="5">
    <location>
        <begin position="63"/>
        <end position="258"/>
    </location>
</feature>
<dbReference type="InterPro" id="IPR005471">
    <property type="entry name" value="Tscrpt_reg_IclR_N"/>
</dbReference>
<dbReference type="EMBL" id="JBEPMA010000009">
    <property type="protein sequence ID" value="MET3617797.1"/>
    <property type="molecule type" value="Genomic_DNA"/>
</dbReference>
<dbReference type="PROSITE" id="PS51077">
    <property type="entry name" value="HTH_ICLR"/>
    <property type="match status" value="1"/>
</dbReference>
<evidence type="ECO:0000313" key="6">
    <source>
        <dbReference type="EMBL" id="MET3617797.1"/>
    </source>
</evidence>
<evidence type="ECO:0000313" key="7">
    <source>
        <dbReference type="Proteomes" id="UP001549162"/>
    </source>
</evidence>
<keyword evidence="1" id="KW-0805">Transcription regulation</keyword>
<name>A0ABV2JAK5_9FIRM</name>
<dbReference type="InterPro" id="IPR036390">
    <property type="entry name" value="WH_DNA-bd_sf"/>
</dbReference>
<protein>
    <submittedName>
        <fullName evidence="6">DNA-binding IclR family transcriptional regulator</fullName>
    </submittedName>
</protein>
<feature type="domain" description="HTH iclR-type" evidence="4">
    <location>
        <begin position="7"/>
        <end position="69"/>
    </location>
</feature>
<dbReference type="SUPFAM" id="SSF55781">
    <property type="entry name" value="GAF domain-like"/>
    <property type="match status" value="1"/>
</dbReference>
<dbReference type="PANTHER" id="PTHR30136:SF24">
    <property type="entry name" value="HTH-TYPE TRANSCRIPTIONAL REPRESSOR ALLR"/>
    <property type="match status" value="1"/>
</dbReference>
<evidence type="ECO:0000256" key="1">
    <source>
        <dbReference type="ARBA" id="ARBA00023015"/>
    </source>
</evidence>
<evidence type="ECO:0000256" key="3">
    <source>
        <dbReference type="ARBA" id="ARBA00023163"/>
    </source>
</evidence>
<sequence>METIKTIQALDRAIAILNCFSNENFSLTLNEISEMTNLNISTCRGLVKTLYFHGLLQYNEDNKKYKLGLYFLHKSSILLSKNSLYNYTIQKSVKNISDKYNLTSSFQLIENLNCYTIYSSSNNSKGYEIQVQENTFLPLLVTASGKLTLAYNASEEYLNNLSNNFFNKYTDKTIVSLDDLKKELKKIKSLKYSIEDQEYQLGVRGIAVPIFSKDNTKLLATISVTSFSEYLEKIKNEVIEDLVESAEMIKNSLVNNSI</sequence>
<dbReference type="Gene3D" id="1.10.10.10">
    <property type="entry name" value="Winged helix-like DNA-binding domain superfamily/Winged helix DNA-binding domain"/>
    <property type="match status" value="1"/>
</dbReference>